<name>A0A3S2N0A3_ORYJA</name>
<dbReference type="OrthoDB" id="5870230at2759"/>
<dbReference type="InterPro" id="IPR008952">
    <property type="entry name" value="Tetraspanin_EC2_sf"/>
</dbReference>
<dbReference type="Gene3D" id="1.10.1450.10">
    <property type="entry name" value="Tetraspanin"/>
    <property type="match status" value="1"/>
</dbReference>
<dbReference type="EMBL" id="CM012443">
    <property type="protein sequence ID" value="RVE70594.1"/>
    <property type="molecule type" value="Genomic_DNA"/>
</dbReference>
<evidence type="ECO:0000256" key="4">
    <source>
        <dbReference type="ARBA" id="ARBA00022989"/>
    </source>
</evidence>
<dbReference type="Proteomes" id="UP000283210">
    <property type="component" value="Chromosome 7"/>
</dbReference>
<dbReference type="PRINTS" id="PR00259">
    <property type="entry name" value="TMFOUR"/>
</dbReference>
<evidence type="ECO:0000256" key="5">
    <source>
        <dbReference type="ARBA" id="ARBA00023136"/>
    </source>
</evidence>
<feature type="transmembrane region" description="Helical" evidence="6">
    <location>
        <begin position="180"/>
        <end position="206"/>
    </location>
</feature>
<proteinExistence type="inferred from homology"/>
<reference evidence="7 8" key="2">
    <citation type="submission" date="2019-01" db="EMBL/GenBank/DDBJ databases">
        <title>A chromosome length genome reference of the Java medaka (oryzias javanicus).</title>
        <authorList>
            <person name="Herpin A."/>
            <person name="Takehana Y."/>
            <person name="Naruse K."/>
            <person name="Ansai S."/>
            <person name="Kawaguchi M."/>
        </authorList>
    </citation>
    <scope>NUCLEOTIDE SEQUENCE [LARGE SCALE GENOMIC DNA]</scope>
    <source>
        <strain evidence="7">RS831</strain>
        <tissue evidence="7">Whole body</tissue>
    </source>
</reference>
<keyword evidence="5 6" id="KW-0472">Membrane</keyword>
<dbReference type="AlphaFoldDB" id="A0A3S2N0A3"/>
<feature type="transmembrane region" description="Helical" evidence="6">
    <location>
        <begin position="87"/>
        <end position="111"/>
    </location>
</feature>
<gene>
    <name evidence="7" type="ORF">OJAV_G00066170</name>
</gene>
<dbReference type="InterPro" id="IPR000301">
    <property type="entry name" value="Tetraspanin_animals"/>
</dbReference>
<reference evidence="7 8" key="1">
    <citation type="submission" date="2018-11" db="EMBL/GenBank/DDBJ databases">
        <authorList>
            <person name="Lopez-Roques C."/>
            <person name="Donnadieu C."/>
            <person name="Bouchez O."/>
            <person name="Klopp C."/>
            <person name="Cabau C."/>
            <person name="Zahm M."/>
        </authorList>
    </citation>
    <scope>NUCLEOTIDE SEQUENCE [LARGE SCALE GENOMIC DNA]</scope>
    <source>
        <strain evidence="7">RS831</strain>
        <tissue evidence="7">Whole body</tissue>
    </source>
</reference>
<feature type="transmembrane region" description="Helical" evidence="6">
    <location>
        <begin position="12"/>
        <end position="35"/>
    </location>
</feature>
<sequence>MGKVEGGMKCVKYLLFVFNFIFWLMGSFVLAVGLWLRFDPQTVTLLSGSRAPDTFFIGVYILIGAGSLVMMVGFFGCCGAVRESQCLLGSFFACLLIIFGSEVAAGVFAFLSKDKIIEDIQNFYKEAYNENNNNNNTLVSIYQDVLKCCGTTQSPCPDSKSNTKNCETEINEFFSNKLYIIGYVGIAIAGVMIIGMIFSMVLCCAIRNTREVI</sequence>
<evidence type="ECO:0000256" key="6">
    <source>
        <dbReference type="RuleBase" id="RU361218"/>
    </source>
</evidence>
<accession>A0A3S2N0A3</accession>
<dbReference type="PIRSF" id="PIRSF002419">
    <property type="entry name" value="Tetraspanin"/>
    <property type="match status" value="1"/>
</dbReference>
<dbReference type="PANTHER" id="PTHR19282:SF155">
    <property type="entry name" value="TETRASPANIN-2"/>
    <property type="match status" value="1"/>
</dbReference>
<dbReference type="PANTHER" id="PTHR19282">
    <property type="entry name" value="TETRASPANIN"/>
    <property type="match status" value="1"/>
</dbReference>
<keyword evidence="3 6" id="KW-0812">Transmembrane</keyword>
<evidence type="ECO:0000313" key="8">
    <source>
        <dbReference type="Proteomes" id="UP000283210"/>
    </source>
</evidence>
<keyword evidence="4 6" id="KW-1133">Transmembrane helix</keyword>
<organism evidence="7 8">
    <name type="scientific">Oryzias javanicus</name>
    <name type="common">Javanese ricefish</name>
    <name type="synonym">Aplocheilus javanicus</name>
    <dbReference type="NCBI Taxonomy" id="123683"/>
    <lineage>
        <taxon>Eukaryota</taxon>
        <taxon>Metazoa</taxon>
        <taxon>Chordata</taxon>
        <taxon>Craniata</taxon>
        <taxon>Vertebrata</taxon>
        <taxon>Euteleostomi</taxon>
        <taxon>Actinopterygii</taxon>
        <taxon>Neopterygii</taxon>
        <taxon>Teleostei</taxon>
        <taxon>Neoteleostei</taxon>
        <taxon>Acanthomorphata</taxon>
        <taxon>Ovalentaria</taxon>
        <taxon>Atherinomorphae</taxon>
        <taxon>Beloniformes</taxon>
        <taxon>Adrianichthyidae</taxon>
        <taxon>Oryziinae</taxon>
        <taxon>Oryzias</taxon>
    </lineage>
</organism>
<keyword evidence="8" id="KW-1185">Reference proteome</keyword>
<dbReference type="GO" id="GO:0005886">
    <property type="term" value="C:plasma membrane"/>
    <property type="evidence" value="ECO:0007669"/>
    <property type="project" value="TreeGrafter"/>
</dbReference>
<dbReference type="InterPro" id="IPR018499">
    <property type="entry name" value="Tetraspanin/Peripherin"/>
</dbReference>
<evidence type="ECO:0000313" key="7">
    <source>
        <dbReference type="EMBL" id="RVE70594.1"/>
    </source>
</evidence>
<evidence type="ECO:0000256" key="1">
    <source>
        <dbReference type="ARBA" id="ARBA00004141"/>
    </source>
</evidence>
<dbReference type="OMA" id="DTKDCET"/>
<protein>
    <recommendedName>
        <fullName evidence="6">Tetraspanin</fullName>
    </recommendedName>
</protein>
<comment type="subcellular location">
    <subcellularLocation>
        <location evidence="1 6">Membrane</location>
        <topology evidence="1 6">Multi-pass membrane protein</topology>
    </subcellularLocation>
</comment>
<dbReference type="SUPFAM" id="SSF48652">
    <property type="entry name" value="Tetraspanin"/>
    <property type="match status" value="1"/>
</dbReference>
<dbReference type="InterPro" id="IPR018503">
    <property type="entry name" value="Tetraspanin_CS"/>
</dbReference>
<evidence type="ECO:0000256" key="2">
    <source>
        <dbReference type="ARBA" id="ARBA00006840"/>
    </source>
</evidence>
<dbReference type="PROSITE" id="PS00421">
    <property type="entry name" value="TM4_1"/>
    <property type="match status" value="1"/>
</dbReference>
<comment type="similarity">
    <text evidence="2 6">Belongs to the tetraspanin (TM4SF) family.</text>
</comment>
<feature type="transmembrane region" description="Helical" evidence="6">
    <location>
        <begin position="55"/>
        <end position="75"/>
    </location>
</feature>
<dbReference type="Pfam" id="PF00335">
    <property type="entry name" value="Tetraspanin"/>
    <property type="match status" value="1"/>
</dbReference>
<evidence type="ECO:0000256" key="3">
    <source>
        <dbReference type="ARBA" id="ARBA00022692"/>
    </source>
</evidence>